<dbReference type="InterPro" id="IPR002401">
    <property type="entry name" value="Cyt_P450_E_grp-I"/>
</dbReference>
<keyword evidence="3 8" id="KW-0349">Heme</keyword>
<dbReference type="InterPro" id="IPR017972">
    <property type="entry name" value="Cyt_P450_CS"/>
</dbReference>
<evidence type="ECO:0000259" key="9">
    <source>
        <dbReference type="PROSITE" id="PS50235"/>
    </source>
</evidence>
<dbReference type="Gene3D" id="1.10.630.10">
    <property type="entry name" value="Cytochrome P450"/>
    <property type="match status" value="1"/>
</dbReference>
<keyword evidence="6 8" id="KW-0408">Iron</keyword>
<evidence type="ECO:0000313" key="11">
    <source>
        <dbReference type="Proteomes" id="UP001341840"/>
    </source>
</evidence>
<dbReference type="PROSITE" id="PS50235">
    <property type="entry name" value="USP_3"/>
    <property type="match status" value="1"/>
</dbReference>
<evidence type="ECO:0000256" key="7">
    <source>
        <dbReference type="ARBA" id="ARBA00023033"/>
    </source>
</evidence>
<dbReference type="CDD" id="cd11064">
    <property type="entry name" value="CYP86A"/>
    <property type="match status" value="1"/>
</dbReference>
<proteinExistence type="inferred from homology"/>
<dbReference type="Pfam" id="PF00443">
    <property type="entry name" value="UCH"/>
    <property type="match status" value="1"/>
</dbReference>
<name>A0ABU6U8M9_9FABA</name>
<evidence type="ECO:0000313" key="10">
    <source>
        <dbReference type="EMBL" id="MED6157567.1"/>
    </source>
</evidence>
<feature type="domain" description="USP" evidence="9">
    <location>
        <begin position="1"/>
        <end position="53"/>
    </location>
</feature>
<dbReference type="SUPFAM" id="SSF54001">
    <property type="entry name" value="Cysteine proteinases"/>
    <property type="match status" value="1"/>
</dbReference>
<evidence type="ECO:0000256" key="4">
    <source>
        <dbReference type="ARBA" id="ARBA00022723"/>
    </source>
</evidence>
<dbReference type="EMBL" id="JASCZI010120915">
    <property type="protein sequence ID" value="MED6157567.1"/>
    <property type="molecule type" value="Genomic_DNA"/>
</dbReference>
<keyword evidence="11" id="KW-1185">Reference proteome</keyword>
<dbReference type="InterPro" id="IPR001128">
    <property type="entry name" value="Cyt_P450"/>
</dbReference>
<dbReference type="Proteomes" id="UP001341840">
    <property type="component" value="Unassembled WGS sequence"/>
</dbReference>
<comment type="caution">
    <text evidence="10">The sequence shown here is derived from an EMBL/GenBank/DDBJ whole genome shotgun (WGS) entry which is preliminary data.</text>
</comment>
<protein>
    <recommendedName>
        <fullName evidence="9">USP domain-containing protein</fullName>
    </recommendedName>
</protein>
<dbReference type="InterPro" id="IPR036396">
    <property type="entry name" value="Cyt_P450_sf"/>
</dbReference>
<gene>
    <name evidence="10" type="ORF">PIB30_024265</name>
</gene>
<keyword evidence="4 8" id="KW-0479">Metal-binding</keyword>
<dbReference type="PANTHER" id="PTHR24296">
    <property type="entry name" value="CYTOCHROME P450"/>
    <property type="match status" value="1"/>
</dbReference>
<evidence type="ECO:0000256" key="8">
    <source>
        <dbReference type="RuleBase" id="RU000461"/>
    </source>
</evidence>
<sequence length="600" mass="68376">MGSGHYTAHIKVFSNVQLLDENRWYNFDDSQISPISEDDVNTAAAYVLFYRRVKNDDASASNGAKSSMLSATYTHPSNLIITCSIHSLETFKSMELFSTQTLLLFLSFLTFLYLHHRKPKTTPTGFKAYPIVGTLPDFLLNRHRFLDWSTDVLRNCPTHSAVFKRPGKVHGIMTANPDNVEHVLKTNFHNYPKGERFIYLLRDFLGQGIFNSDGDLWKLQRKTASYEFNTKSLRNFAIQNVTVEIQTRLIPLLQRASESESVLDLQDVLERFAFDNICKLAFNVDPACLAAEGSGDATVGGVFMRAIEDAAALSSGRFMSVFEWVWRLKKFLNVGSEKRLRESISIVHAFADKIIRSRMETKDDTTDDMDLLSRFMATEDNSPEFLRDIVISFILAGRDTTSSGLSWFFWILSSRPDVKDKIVKEIETVRAWSEKSDSEEAGGFGYEELKELKYLHAAISEPMRLYPPVPVDSMVCLNEDVLADGTRVKKNWFVTYHTYAMGRMESIWGSDWAEFKPERWFVEDSGVIRTESPFRYPVFHAGARMCLGKEMAYIQMKSIVASVMGRFELNAVDKDTCPGQHLSLTLRIKGGLPVRVRPRK</sequence>
<dbReference type="PRINTS" id="PR00385">
    <property type="entry name" value="P450"/>
</dbReference>
<evidence type="ECO:0000256" key="3">
    <source>
        <dbReference type="ARBA" id="ARBA00022617"/>
    </source>
</evidence>
<evidence type="ECO:0000256" key="6">
    <source>
        <dbReference type="ARBA" id="ARBA00023004"/>
    </source>
</evidence>
<keyword evidence="5 8" id="KW-0560">Oxidoreductase</keyword>
<reference evidence="10 11" key="1">
    <citation type="journal article" date="2023" name="Plants (Basel)">
        <title>Bridging the Gap: Combining Genomics and Transcriptomics Approaches to Understand Stylosanthes scabra, an Orphan Legume from the Brazilian Caatinga.</title>
        <authorList>
            <person name="Ferreira-Neto J.R.C."/>
            <person name="da Silva M.D."/>
            <person name="Binneck E."/>
            <person name="de Melo N.F."/>
            <person name="da Silva R.H."/>
            <person name="de Melo A.L.T.M."/>
            <person name="Pandolfi V."/>
            <person name="Bustamante F.O."/>
            <person name="Brasileiro-Vidal A.C."/>
            <person name="Benko-Iseppon A.M."/>
        </authorList>
    </citation>
    <scope>NUCLEOTIDE SEQUENCE [LARGE SCALE GENOMIC DNA]</scope>
    <source>
        <tissue evidence="10">Leaves</tissue>
    </source>
</reference>
<evidence type="ECO:0000256" key="2">
    <source>
        <dbReference type="ARBA" id="ARBA00010617"/>
    </source>
</evidence>
<organism evidence="10 11">
    <name type="scientific">Stylosanthes scabra</name>
    <dbReference type="NCBI Taxonomy" id="79078"/>
    <lineage>
        <taxon>Eukaryota</taxon>
        <taxon>Viridiplantae</taxon>
        <taxon>Streptophyta</taxon>
        <taxon>Embryophyta</taxon>
        <taxon>Tracheophyta</taxon>
        <taxon>Spermatophyta</taxon>
        <taxon>Magnoliopsida</taxon>
        <taxon>eudicotyledons</taxon>
        <taxon>Gunneridae</taxon>
        <taxon>Pentapetalae</taxon>
        <taxon>rosids</taxon>
        <taxon>fabids</taxon>
        <taxon>Fabales</taxon>
        <taxon>Fabaceae</taxon>
        <taxon>Papilionoideae</taxon>
        <taxon>50 kb inversion clade</taxon>
        <taxon>dalbergioids sensu lato</taxon>
        <taxon>Dalbergieae</taxon>
        <taxon>Pterocarpus clade</taxon>
        <taxon>Stylosanthes</taxon>
    </lineage>
</organism>
<dbReference type="InterPro" id="IPR001394">
    <property type="entry name" value="Peptidase_C19_UCH"/>
</dbReference>
<evidence type="ECO:0000256" key="1">
    <source>
        <dbReference type="ARBA" id="ARBA00001971"/>
    </source>
</evidence>
<evidence type="ECO:0000256" key="5">
    <source>
        <dbReference type="ARBA" id="ARBA00023002"/>
    </source>
</evidence>
<dbReference type="InterPro" id="IPR038765">
    <property type="entry name" value="Papain-like_cys_pep_sf"/>
</dbReference>
<comment type="cofactor">
    <cofactor evidence="1">
        <name>heme</name>
        <dbReference type="ChEBI" id="CHEBI:30413"/>
    </cofactor>
</comment>
<dbReference type="Pfam" id="PF00067">
    <property type="entry name" value="p450"/>
    <property type="match status" value="1"/>
</dbReference>
<dbReference type="Gene3D" id="3.90.70.10">
    <property type="entry name" value="Cysteine proteinases"/>
    <property type="match status" value="1"/>
</dbReference>
<keyword evidence="7 8" id="KW-0503">Monooxygenase</keyword>
<dbReference type="PROSITE" id="PS00086">
    <property type="entry name" value="CYTOCHROME_P450"/>
    <property type="match status" value="1"/>
</dbReference>
<dbReference type="SUPFAM" id="SSF48264">
    <property type="entry name" value="Cytochrome P450"/>
    <property type="match status" value="1"/>
</dbReference>
<comment type="similarity">
    <text evidence="2 8">Belongs to the cytochrome P450 family.</text>
</comment>
<dbReference type="PRINTS" id="PR00463">
    <property type="entry name" value="EP450I"/>
</dbReference>
<accession>A0ABU6U8M9</accession>
<dbReference type="InterPro" id="IPR028889">
    <property type="entry name" value="USP"/>
</dbReference>